<dbReference type="GO" id="GO:0019432">
    <property type="term" value="P:triglyceride biosynthetic process"/>
    <property type="evidence" value="ECO:0007669"/>
    <property type="project" value="UniProtKB-UniRule"/>
</dbReference>
<dbReference type="EC" id="2.3.1.20" evidence="5 16"/>
<proteinExistence type="inferred from homology"/>
<dbReference type="GO" id="GO:0032541">
    <property type="term" value="C:cortical endoplasmic reticulum"/>
    <property type="evidence" value="ECO:0007669"/>
    <property type="project" value="EnsemblFungi"/>
</dbReference>
<keyword evidence="12 16" id="KW-0443">Lipid metabolism</keyword>
<evidence type="ECO:0000256" key="7">
    <source>
        <dbReference type="ARBA" id="ARBA00022679"/>
    </source>
</evidence>
<dbReference type="RefSeq" id="XP_016644257.1">
    <property type="nucleotide sequence ID" value="XM_016786251.1"/>
</dbReference>
<comment type="caution">
    <text evidence="16">Lacks conserved residue(s) required for the propagation of feature annotation.</text>
</comment>
<dbReference type="PANTHER" id="PTHR12317">
    <property type="entry name" value="DIACYLGLYCEROL O-ACYLTRANSFERASE"/>
    <property type="match status" value="1"/>
</dbReference>
<evidence type="ECO:0000256" key="12">
    <source>
        <dbReference type="ARBA" id="ARBA00023098"/>
    </source>
</evidence>
<dbReference type="CDD" id="cd07987">
    <property type="entry name" value="LPLAT_MGAT-like"/>
    <property type="match status" value="1"/>
</dbReference>
<dbReference type="GO" id="GO:0006071">
    <property type="term" value="P:glycerol metabolic process"/>
    <property type="evidence" value="ECO:0007669"/>
    <property type="project" value="UniProtKB-UniRule"/>
</dbReference>
<evidence type="ECO:0000256" key="13">
    <source>
        <dbReference type="ARBA" id="ARBA00023136"/>
    </source>
</evidence>
<dbReference type="OrthoDB" id="264532at2759"/>
<evidence type="ECO:0000256" key="6">
    <source>
        <dbReference type="ARBA" id="ARBA00022516"/>
    </source>
</evidence>
<dbReference type="GO" id="GO:0097038">
    <property type="term" value="C:perinuclear endoplasmic reticulum"/>
    <property type="evidence" value="ECO:0007669"/>
    <property type="project" value="EnsemblFungi"/>
</dbReference>
<gene>
    <name evidence="18" type="ORF">SAPIO_CDS3464</name>
</gene>
<comment type="similarity">
    <text evidence="4 16">Belongs to the diacylglycerol acyltransferase family.</text>
</comment>
<keyword evidence="11 16" id="KW-1133">Transmembrane helix</keyword>
<dbReference type="Proteomes" id="UP000028545">
    <property type="component" value="Unassembled WGS sequence"/>
</dbReference>
<evidence type="ECO:0000256" key="5">
    <source>
        <dbReference type="ARBA" id="ARBA00013244"/>
    </source>
</evidence>
<evidence type="ECO:0000256" key="8">
    <source>
        <dbReference type="ARBA" id="ARBA00022692"/>
    </source>
</evidence>
<dbReference type="GO" id="GO:0004144">
    <property type="term" value="F:diacylglycerol O-acyltransferase activity"/>
    <property type="evidence" value="ECO:0007669"/>
    <property type="project" value="UniProtKB-UniRule"/>
</dbReference>
<evidence type="ECO:0000256" key="1">
    <source>
        <dbReference type="ARBA" id="ARBA00004477"/>
    </source>
</evidence>
<comment type="function">
    <text evidence="16">Catalyzes the terminal and only committed step in triacylglycerol synthesis by using diacylglycerol and fatty acyl CoA as substrates.</text>
</comment>
<dbReference type="GO" id="GO:0005811">
    <property type="term" value="C:lipid droplet"/>
    <property type="evidence" value="ECO:0007669"/>
    <property type="project" value="EnsemblFungi"/>
</dbReference>
<comment type="pathway">
    <text evidence="2 16">Glycerolipid metabolism; triacylglycerol biosynthesis.</text>
</comment>
<dbReference type="VEuPathDB" id="FungiDB:SAPIO_CDS3464"/>
<evidence type="ECO:0000256" key="11">
    <source>
        <dbReference type="ARBA" id="ARBA00022989"/>
    </source>
</evidence>
<dbReference type="UniPathway" id="UPA00282"/>
<evidence type="ECO:0000256" key="16">
    <source>
        <dbReference type="RuleBase" id="RU367023"/>
    </source>
</evidence>
<evidence type="ECO:0000256" key="2">
    <source>
        <dbReference type="ARBA" id="ARBA00004771"/>
    </source>
</evidence>
<evidence type="ECO:0000313" key="18">
    <source>
        <dbReference type="EMBL" id="KEZ44458.1"/>
    </source>
</evidence>
<keyword evidence="7 18" id="KW-0808">Transferase</keyword>
<keyword evidence="13 16" id="KW-0472">Membrane</keyword>
<protein>
    <recommendedName>
        <fullName evidence="5 16">Diacylglycerol O-acyltransferase</fullName>
        <ecNumber evidence="5 16">2.3.1.20</ecNumber>
    </recommendedName>
</protein>
<keyword evidence="14 16" id="KW-0012">Acyltransferase</keyword>
<comment type="subcellular location">
    <subcellularLocation>
        <location evidence="1 16">Endoplasmic reticulum membrane</location>
        <topology evidence="1 16">Multi-pass membrane protein</topology>
    </subcellularLocation>
</comment>
<keyword evidence="10 16" id="KW-0256">Endoplasmic reticulum</keyword>
<keyword evidence="9" id="KW-0319">Glycerol metabolism</keyword>
<evidence type="ECO:0000256" key="3">
    <source>
        <dbReference type="ARBA" id="ARBA00005189"/>
    </source>
</evidence>
<comment type="catalytic activity">
    <reaction evidence="15 16">
        <text>an acyl-CoA + a 1,2-diacyl-sn-glycerol = a triacyl-sn-glycerol + CoA</text>
        <dbReference type="Rhea" id="RHEA:10868"/>
        <dbReference type="ChEBI" id="CHEBI:17815"/>
        <dbReference type="ChEBI" id="CHEBI:57287"/>
        <dbReference type="ChEBI" id="CHEBI:58342"/>
        <dbReference type="ChEBI" id="CHEBI:64615"/>
        <dbReference type="EC" id="2.3.1.20"/>
    </reaction>
</comment>
<dbReference type="HOGENOM" id="CLU_023995_3_2_1"/>
<dbReference type="EMBL" id="JOWA01000088">
    <property type="protein sequence ID" value="KEZ44458.1"/>
    <property type="molecule type" value="Genomic_DNA"/>
</dbReference>
<accession>A0A084GAU6</accession>
<evidence type="ECO:0000256" key="17">
    <source>
        <dbReference type="SAM" id="MobiDB-lite"/>
    </source>
</evidence>
<dbReference type="KEGG" id="sapo:SAPIO_CDS3464"/>
<dbReference type="GO" id="GO:0140042">
    <property type="term" value="P:lipid droplet formation"/>
    <property type="evidence" value="ECO:0007669"/>
    <property type="project" value="EnsemblFungi"/>
</dbReference>
<comment type="pathway">
    <text evidence="3">Lipid metabolism.</text>
</comment>
<dbReference type="GO" id="GO:0035356">
    <property type="term" value="P:intracellular triglyceride homeostasis"/>
    <property type="evidence" value="ECO:0007669"/>
    <property type="project" value="EnsemblFungi"/>
</dbReference>
<dbReference type="GO" id="GO:0005789">
    <property type="term" value="C:endoplasmic reticulum membrane"/>
    <property type="evidence" value="ECO:0007669"/>
    <property type="project" value="UniProtKB-SubCell"/>
</dbReference>
<evidence type="ECO:0000256" key="15">
    <source>
        <dbReference type="ARBA" id="ARBA00048109"/>
    </source>
</evidence>
<name>A0A084GAU6_PSEDA</name>
<feature type="region of interest" description="Disordered" evidence="17">
    <location>
        <begin position="1"/>
        <end position="60"/>
    </location>
</feature>
<sequence length="443" mass="49869">MDDKTPNRKASATDFLSPPSDDVSTWSMEQDEILEADTATTATDVSRSRDTSYATSETTETTIDANDERQTDLMKMSRKEIDEGYYPPLDGAKDQNNDRNGWSRGGIRFAPLRVPLVRRLQTLAVLFHCTSIVFFPALFFFLCAMPLLWPLVIPYLIHLSISTAASDGNLKYRSEHLRSLPMWRLFAGYFSIKLHKTHELPADRKYIFGYHPHGIISHGAWAAFTTNVLGFGEKFPGITNTLVTLESNFRIPMYRDWLLAMGLRSVSKESIWNLLARGGSDGQGTGRAVTIVIGGARESLEAEPGTLRLILKARKGFVKMALRTGADLVPVLAFGENALYDQLSPRTHPMVHKFQMFCLKVFKFTLPALHGRGVLNYDIGLMPYRRPVNVVVGRPIPVKKSATPDQAEIDRIHGLYVAELQRIWEAYKDDFARDREAELEIIG</sequence>
<keyword evidence="8 16" id="KW-0812">Transmembrane</keyword>
<dbReference type="InterPro" id="IPR007130">
    <property type="entry name" value="DAGAT"/>
</dbReference>
<dbReference type="OMA" id="FWFTCAN"/>
<feature type="compositionally biased region" description="Low complexity" evidence="17">
    <location>
        <begin position="51"/>
        <end position="60"/>
    </location>
</feature>
<feature type="transmembrane region" description="Helical" evidence="16">
    <location>
        <begin position="123"/>
        <end position="149"/>
    </location>
</feature>
<evidence type="ECO:0000256" key="4">
    <source>
        <dbReference type="ARBA" id="ARBA00005420"/>
    </source>
</evidence>
<comment type="caution">
    <text evidence="18">The sequence shown here is derived from an EMBL/GenBank/DDBJ whole genome shotgun (WGS) entry which is preliminary data.</text>
</comment>
<organism evidence="18 19">
    <name type="scientific">Pseudallescheria apiosperma</name>
    <name type="common">Scedosporium apiospermum</name>
    <dbReference type="NCBI Taxonomy" id="563466"/>
    <lineage>
        <taxon>Eukaryota</taxon>
        <taxon>Fungi</taxon>
        <taxon>Dikarya</taxon>
        <taxon>Ascomycota</taxon>
        <taxon>Pezizomycotina</taxon>
        <taxon>Sordariomycetes</taxon>
        <taxon>Hypocreomycetidae</taxon>
        <taxon>Microascales</taxon>
        <taxon>Microascaceae</taxon>
        <taxon>Scedosporium</taxon>
    </lineage>
</organism>
<reference evidence="18 19" key="1">
    <citation type="journal article" date="2014" name="Genome Announc.">
        <title>Draft genome sequence of the pathogenic fungus Scedosporium apiospermum.</title>
        <authorList>
            <person name="Vandeputte P."/>
            <person name="Ghamrawi S."/>
            <person name="Rechenmann M."/>
            <person name="Iltis A."/>
            <person name="Giraud S."/>
            <person name="Fleury M."/>
            <person name="Thornton C."/>
            <person name="Delhaes L."/>
            <person name="Meyer W."/>
            <person name="Papon N."/>
            <person name="Bouchara J.P."/>
        </authorList>
    </citation>
    <scope>NUCLEOTIDE SEQUENCE [LARGE SCALE GENOMIC DNA]</scope>
    <source>
        <strain evidence="18 19">IHEM 14462</strain>
    </source>
</reference>
<dbReference type="GO" id="GO:0006672">
    <property type="term" value="P:ceramide metabolic process"/>
    <property type="evidence" value="ECO:0007669"/>
    <property type="project" value="EnsemblFungi"/>
</dbReference>
<dbReference type="Pfam" id="PF03982">
    <property type="entry name" value="DAGAT"/>
    <property type="match status" value="1"/>
</dbReference>
<evidence type="ECO:0000313" key="19">
    <source>
        <dbReference type="Proteomes" id="UP000028545"/>
    </source>
</evidence>
<dbReference type="PANTHER" id="PTHR12317:SF0">
    <property type="entry name" value="ACYLTRANSFERASE"/>
    <property type="match status" value="1"/>
</dbReference>
<dbReference type="GeneID" id="27722536"/>
<evidence type="ECO:0000256" key="9">
    <source>
        <dbReference type="ARBA" id="ARBA00022798"/>
    </source>
</evidence>
<evidence type="ECO:0000256" key="14">
    <source>
        <dbReference type="ARBA" id="ARBA00023315"/>
    </source>
</evidence>
<dbReference type="AlphaFoldDB" id="A0A084GAU6"/>
<evidence type="ECO:0000256" key="10">
    <source>
        <dbReference type="ARBA" id="ARBA00022824"/>
    </source>
</evidence>
<keyword evidence="19" id="KW-1185">Reference proteome</keyword>
<keyword evidence="6 16" id="KW-0444">Lipid biosynthesis</keyword>